<organism evidence="10">
    <name type="scientific">Thoradonta obtusilobata</name>
    <dbReference type="NCBI Taxonomy" id="2052910"/>
    <lineage>
        <taxon>Eukaryota</taxon>
        <taxon>Metazoa</taxon>
        <taxon>Ecdysozoa</taxon>
        <taxon>Arthropoda</taxon>
        <taxon>Hexapoda</taxon>
        <taxon>Insecta</taxon>
        <taxon>Pterygota</taxon>
        <taxon>Neoptera</taxon>
        <taxon>Polyneoptera</taxon>
        <taxon>Orthoptera</taxon>
        <taxon>Caelifera</taxon>
        <taxon>Acrididea</taxon>
        <taxon>Tetrigoidea</taxon>
        <taxon>Tetrigidae</taxon>
        <taxon>Scelimeninae</taxon>
        <taxon>Thoradonta</taxon>
    </lineage>
</organism>
<protein>
    <recommendedName>
        <fullName evidence="3 9">NADH-ubiquinone oxidoreductase chain 3</fullName>
        <ecNumber evidence="9">7.1.1.2</ecNumber>
    </recommendedName>
</protein>
<keyword evidence="9 10" id="KW-0496">Mitochondrion</keyword>
<keyword evidence="9" id="KW-0830">Ubiquinone</keyword>
<dbReference type="EC" id="7.1.1.2" evidence="9"/>
<dbReference type="GO" id="GO:0030964">
    <property type="term" value="C:NADH dehydrogenase complex"/>
    <property type="evidence" value="ECO:0007669"/>
    <property type="project" value="TreeGrafter"/>
</dbReference>
<geneLocation type="mitochondrion" evidence="10"/>
<keyword evidence="9" id="KW-0249">Electron transport</keyword>
<evidence type="ECO:0000256" key="8">
    <source>
        <dbReference type="ARBA" id="ARBA00049551"/>
    </source>
</evidence>
<evidence type="ECO:0000313" key="10">
    <source>
        <dbReference type="EMBL" id="ATU74758.1"/>
    </source>
</evidence>
<name>A0A343QNR2_9ORTH</name>
<dbReference type="GO" id="GO:0008137">
    <property type="term" value="F:NADH dehydrogenase (ubiquinone) activity"/>
    <property type="evidence" value="ECO:0007669"/>
    <property type="project" value="UniProtKB-UniRule"/>
</dbReference>
<comment type="subcellular location">
    <subcellularLocation>
        <location evidence="1">Membrane</location>
    </subcellularLocation>
    <subcellularLocation>
        <location evidence="9">Mitochondrion membrane</location>
        <topology evidence="9">Multi-pass membrane protein</topology>
    </subcellularLocation>
</comment>
<feature type="transmembrane region" description="Helical" evidence="9">
    <location>
        <begin position="89"/>
        <end position="109"/>
    </location>
</feature>
<evidence type="ECO:0000256" key="7">
    <source>
        <dbReference type="ARBA" id="ARBA00023136"/>
    </source>
</evidence>
<keyword evidence="9" id="KW-1278">Translocase</keyword>
<evidence type="ECO:0000256" key="1">
    <source>
        <dbReference type="ARBA" id="ARBA00004370"/>
    </source>
</evidence>
<feature type="transmembrane region" description="Helical" evidence="9">
    <location>
        <begin position="58"/>
        <end position="83"/>
    </location>
</feature>
<gene>
    <name evidence="10" type="primary">ND3</name>
</gene>
<evidence type="ECO:0000256" key="6">
    <source>
        <dbReference type="ARBA" id="ARBA00022989"/>
    </source>
</evidence>
<evidence type="ECO:0000256" key="2">
    <source>
        <dbReference type="ARBA" id="ARBA00008472"/>
    </source>
</evidence>
<dbReference type="AlphaFoldDB" id="A0A343QNR2"/>
<evidence type="ECO:0000256" key="3">
    <source>
        <dbReference type="ARBA" id="ARBA00021007"/>
    </source>
</evidence>
<keyword evidence="5 9" id="KW-0812">Transmembrane</keyword>
<keyword evidence="7 9" id="KW-0472">Membrane</keyword>
<dbReference type="GO" id="GO:0031966">
    <property type="term" value="C:mitochondrial membrane"/>
    <property type="evidence" value="ECO:0007669"/>
    <property type="project" value="UniProtKB-SubCell"/>
</dbReference>
<dbReference type="InterPro" id="IPR038430">
    <property type="entry name" value="NDAH_ubi_oxred_su3_sf"/>
</dbReference>
<dbReference type="Gene3D" id="1.20.58.1610">
    <property type="entry name" value="NADH:ubiquinone/plastoquinone oxidoreductase, chain 3"/>
    <property type="match status" value="1"/>
</dbReference>
<sequence>MIYLLMITMMMSILLPIIMMTASKLISKKTIYDREKLSPFECGFNPQTHSRLPFSIQFFLISMLFLVFDIEIALMLPMIPIMQSSMVKYWWLSSSVFVLILLMGLYYEWNQGMLKWAS</sequence>
<evidence type="ECO:0000256" key="9">
    <source>
        <dbReference type="RuleBase" id="RU003640"/>
    </source>
</evidence>
<keyword evidence="9" id="KW-0520">NAD</keyword>
<accession>A0A343QNR2</accession>
<keyword evidence="6 9" id="KW-1133">Transmembrane helix</keyword>
<feature type="transmembrane region" description="Helical" evidence="9">
    <location>
        <begin position="6"/>
        <end position="26"/>
    </location>
</feature>
<keyword evidence="9" id="KW-0679">Respiratory chain</keyword>
<comment type="similarity">
    <text evidence="2 9">Belongs to the complex I subunit 3 family.</text>
</comment>
<dbReference type="InterPro" id="IPR000440">
    <property type="entry name" value="NADH_UbQ/plastoQ_OxRdtase_su3"/>
</dbReference>
<keyword evidence="4 9" id="KW-0813">Transport</keyword>
<evidence type="ECO:0000256" key="4">
    <source>
        <dbReference type="ARBA" id="ARBA00022448"/>
    </source>
</evidence>
<evidence type="ECO:0000256" key="5">
    <source>
        <dbReference type="ARBA" id="ARBA00022692"/>
    </source>
</evidence>
<reference evidence="10" key="1">
    <citation type="submission" date="2017-03" db="EMBL/GenBank/DDBJ databases">
        <title>Mitochondrial genomes of three Tetrigoidea species and phylogeny of Tetrigoidea.</title>
        <authorList>
            <person name="Lin L.-L."/>
            <person name="Li X.-J."/>
            <person name="Zhang H.-L."/>
            <person name="Zheng Z.-M."/>
        </authorList>
    </citation>
    <scope>NUCLEOTIDE SEQUENCE</scope>
</reference>
<dbReference type="EMBL" id="KY798414">
    <property type="protein sequence ID" value="ATU74758.1"/>
    <property type="molecule type" value="Genomic_DNA"/>
</dbReference>
<dbReference type="PANTHER" id="PTHR11058">
    <property type="entry name" value="NADH-UBIQUINONE OXIDOREDUCTASE CHAIN 3"/>
    <property type="match status" value="1"/>
</dbReference>
<comment type="function">
    <text evidence="9">Core subunit of the mitochondrial membrane respiratory chain NADH dehydrogenase (Complex I) which catalyzes electron transfer from NADH through the respiratory chain, using ubiquinone as an electron acceptor. Essential for the catalytic activity of complex I.</text>
</comment>
<comment type="catalytic activity">
    <reaction evidence="8 9">
        <text>a ubiquinone + NADH + 5 H(+)(in) = a ubiquinol + NAD(+) + 4 H(+)(out)</text>
        <dbReference type="Rhea" id="RHEA:29091"/>
        <dbReference type="Rhea" id="RHEA-COMP:9565"/>
        <dbReference type="Rhea" id="RHEA-COMP:9566"/>
        <dbReference type="ChEBI" id="CHEBI:15378"/>
        <dbReference type="ChEBI" id="CHEBI:16389"/>
        <dbReference type="ChEBI" id="CHEBI:17976"/>
        <dbReference type="ChEBI" id="CHEBI:57540"/>
        <dbReference type="ChEBI" id="CHEBI:57945"/>
        <dbReference type="EC" id="7.1.1.2"/>
    </reaction>
</comment>
<dbReference type="Pfam" id="PF00507">
    <property type="entry name" value="Oxidored_q4"/>
    <property type="match status" value="1"/>
</dbReference>
<dbReference type="PANTHER" id="PTHR11058:SF9">
    <property type="entry name" value="NADH-UBIQUINONE OXIDOREDUCTASE CHAIN 3"/>
    <property type="match status" value="1"/>
</dbReference>
<proteinExistence type="inferred from homology"/>